<evidence type="ECO:0000259" key="7">
    <source>
        <dbReference type="PROSITE" id="PS51471"/>
    </source>
</evidence>
<dbReference type="PANTHER" id="PTHR16557">
    <property type="entry name" value="ALKYLATED DNA REPAIR PROTEIN ALKB-RELATED"/>
    <property type="match status" value="1"/>
</dbReference>
<dbReference type="AlphaFoldDB" id="A0A1Y2HML6"/>
<protein>
    <recommendedName>
        <fullName evidence="7">Fe2OG dioxygenase domain-containing protein</fullName>
    </recommendedName>
</protein>
<keyword evidence="3" id="KW-0560">Oxidoreductase</keyword>
<keyword evidence="4 5" id="KW-0408">Iron</keyword>
<dbReference type="GO" id="GO:0005737">
    <property type="term" value="C:cytoplasm"/>
    <property type="evidence" value="ECO:0007669"/>
    <property type="project" value="TreeGrafter"/>
</dbReference>
<dbReference type="GO" id="GO:0051213">
    <property type="term" value="F:dioxygenase activity"/>
    <property type="evidence" value="ECO:0007669"/>
    <property type="project" value="UniProtKB-KW"/>
</dbReference>
<dbReference type="PANTHER" id="PTHR16557:SF2">
    <property type="entry name" value="NUCLEIC ACID DIOXYGENASE ALKBH1"/>
    <property type="match status" value="1"/>
</dbReference>
<feature type="binding site" evidence="5">
    <location>
        <position position="273"/>
    </location>
    <ligand>
        <name>Fe cation</name>
        <dbReference type="ChEBI" id="CHEBI:24875"/>
        <note>catalytic</note>
    </ligand>
</feature>
<dbReference type="GO" id="GO:0005634">
    <property type="term" value="C:nucleus"/>
    <property type="evidence" value="ECO:0007669"/>
    <property type="project" value="TreeGrafter"/>
</dbReference>
<dbReference type="InterPro" id="IPR027450">
    <property type="entry name" value="AlkB-like"/>
</dbReference>
<keyword evidence="2" id="KW-0223">Dioxygenase</keyword>
<dbReference type="OrthoDB" id="6614653at2759"/>
<dbReference type="Pfam" id="PF13532">
    <property type="entry name" value="2OG-FeII_Oxy_2"/>
    <property type="match status" value="1"/>
</dbReference>
<dbReference type="SUPFAM" id="SSF51197">
    <property type="entry name" value="Clavaminate synthase-like"/>
    <property type="match status" value="1"/>
</dbReference>
<evidence type="ECO:0000256" key="1">
    <source>
        <dbReference type="ARBA" id="ARBA00022723"/>
    </source>
</evidence>
<dbReference type="InterPro" id="IPR037151">
    <property type="entry name" value="AlkB-like_sf"/>
</dbReference>
<dbReference type="InterPro" id="IPR005123">
    <property type="entry name" value="Oxoglu/Fe-dep_dioxygenase_dom"/>
</dbReference>
<feature type="compositionally biased region" description="Low complexity" evidence="6">
    <location>
        <begin position="52"/>
        <end position="62"/>
    </location>
</feature>
<feature type="region of interest" description="Disordered" evidence="6">
    <location>
        <begin position="50"/>
        <end position="70"/>
    </location>
</feature>
<dbReference type="STRING" id="765915.A0A1Y2HML6"/>
<accession>A0A1Y2HML6</accession>
<feature type="binding site" evidence="5">
    <location>
        <position position="329"/>
    </location>
    <ligand>
        <name>Fe cation</name>
        <dbReference type="ChEBI" id="CHEBI:24875"/>
        <note>catalytic</note>
    </ligand>
</feature>
<comment type="caution">
    <text evidence="8">The sequence shown here is derived from an EMBL/GenBank/DDBJ whole genome shotgun (WGS) entry which is preliminary data.</text>
</comment>
<evidence type="ECO:0000256" key="4">
    <source>
        <dbReference type="ARBA" id="ARBA00023004"/>
    </source>
</evidence>
<dbReference type="PROSITE" id="PS51471">
    <property type="entry name" value="FE2OG_OXY"/>
    <property type="match status" value="1"/>
</dbReference>
<dbReference type="EMBL" id="MCFL01000023">
    <property type="protein sequence ID" value="ORZ35214.1"/>
    <property type="molecule type" value="Genomic_DNA"/>
</dbReference>
<organism evidence="8 9">
    <name type="scientific">Catenaria anguillulae PL171</name>
    <dbReference type="NCBI Taxonomy" id="765915"/>
    <lineage>
        <taxon>Eukaryota</taxon>
        <taxon>Fungi</taxon>
        <taxon>Fungi incertae sedis</taxon>
        <taxon>Blastocladiomycota</taxon>
        <taxon>Blastocladiomycetes</taxon>
        <taxon>Blastocladiales</taxon>
        <taxon>Catenariaceae</taxon>
        <taxon>Catenaria</taxon>
    </lineage>
</organism>
<evidence type="ECO:0000313" key="8">
    <source>
        <dbReference type="EMBL" id="ORZ35214.1"/>
    </source>
</evidence>
<keyword evidence="9" id="KW-1185">Reference proteome</keyword>
<comment type="cofactor">
    <cofactor evidence="5">
        <name>Fe(2+)</name>
        <dbReference type="ChEBI" id="CHEBI:29033"/>
    </cofactor>
    <text evidence="5">Binds 1 Fe(2+) ion per subunit.</text>
</comment>
<evidence type="ECO:0000256" key="3">
    <source>
        <dbReference type="ARBA" id="ARBA00023002"/>
    </source>
</evidence>
<dbReference type="InterPro" id="IPR004574">
    <property type="entry name" value="Alkb"/>
</dbReference>
<evidence type="ECO:0000256" key="6">
    <source>
        <dbReference type="SAM" id="MobiDB-lite"/>
    </source>
</evidence>
<evidence type="ECO:0000256" key="2">
    <source>
        <dbReference type="ARBA" id="ARBA00022964"/>
    </source>
</evidence>
<dbReference type="GO" id="GO:0046872">
    <property type="term" value="F:metal ion binding"/>
    <property type="evidence" value="ECO:0007669"/>
    <property type="project" value="UniProtKB-KW"/>
</dbReference>
<evidence type="ECO:0000313" key="9">
    <source>
        <dbReference type="Proteomes" id="UP000193411"/>
    </source>
</evidence>
<name>A0A1Y2HML6_9FUNG</name>
<keyword evidence="1 5" id="KW-0479">Metal-binding</keyword>
<feature type="region of interest" description="Disordered" evidence="6">
    <location>
        <begin position="1"/>
        <end position="33"/>
    </location>
</feature>
<feature type="binding site" evidence="5">
    <location>
        <position position="275"/>
    </location>
    <ligand>
        <name>Fe cation</name>
        <dbReference type="ChEBI" id="CHEBI:24875"/>
        <note>catalytic</note>
    </ligand>
</feature>
<proteinExistence type="predicted"/>
<dbReference type="Proteomes" id="UP000193411">
    <property type="component" value="Unassembled WGS sequence"/>
</dbReference>
<feature type="domain" description="Fe2OG dioxygenase" evidence="7">
    <location>
        <begin position="254"/>
        <end position="389"/>
    </location>
</feature>
<reference evidence="8 9" key="1">
    <citation type="submission" date="2016-07" db="EMBL/GenBank/DDBJ databases">
        <title>Pervasive Adenine N6-methylation of Active Genes in Fungi.</title>
        <authorList>
            <consortium name="DOE Joint Genome Institute"/>
            <person name="Mondo S.J."/>
            <person name="Dannebaum R.O."/>
            <person name="Kuo R.C."/>
            <person name="Labutti K."/>
            <person name="Haridas S."/>
            <person name="Kuo A."/>
            <person name="Salamov A."/>
            <person name="Ahrendt S.R."/>
            <person name="Lipzen A."/>
            <person name="Sullivan W."/>
            <person name="Andreopoulos W.B."/>
            <person name="Clum A."/>
            <person name="Lindquist E."/>
            <person name="Daum C."/>
            <person name="Ramamoorthy G.K."/>
            <person name="Gryganskyi A."/>
            <person name="Culley D."/>
            <person name="Magnuson J.K."/>
            <person name="James T.Y."/>
            <person name="O'Malley M.A."/>
            <person name="Stajich J.E."/>
            <person name="Spatafora J.W."/>
            <person name="Visel A."/>
            <person name="Grigoriev I.V."/>
        </authorList>
    </citation>
    <scope>NUCLEOTIDE SEQUENCE [LARGE SCALE GENOMIC DNA]</scope>
    <source>
        <strain evidence="8 9">PL171</strain>
    </source>
</reference>
<gene>
    <name evidence="8" type="ORF">BCR44DRAFT_116524</name>
</gene>
<evidence type="ECO:0000256" key="5">
    <source>
        <dbReference type="PIRSR" id="PIRSR604574-2"/>
    </source>
</evidence>
<dbReference type="Gene3D" id="2.60.120.590">
    <property type="entry name" value="Alpha-ketoglutarate-dependent dioxygenase AlkB-like"/>
    <property type="match status" value="1"/>
</dbReference>
<sequence>MGKRKRMLANNRPDPASYANHTPFRQVERKYKQKHRSAAELDLCEVYDPYRSSTSTSTNNNTEQPQVSPISDDLRTLRQALRAALGWSADLIPDAADADLPQAVVFPAIPGLILLPAALPRSIQTHLTHQSIATYTRPPNKSNMTAHWSIPPSGLWANRHMPDPIPLHAEPVDPSITPSAHLSPEPARTLMDRLRWCTLGFQYNWTTKKYYADEFYTFPSDLAAVTHAIVHAVESLACPLIGKDVGTGYPAAQYTAQAGVLNVYGPRDTLMAHVDESEPNMRPPLVSISLGAQGVFLIGGPTRETRPIALRVRSGDVVVMSAGAREAFHGVPRILDVMPDWMHVEPVEQGDDGDRRIEDVGQRASEWREVIEYLRAREARVNLNVRQVN</sequence>